<protein>
    <submittedName>
        <fullName evidence="2">Uncharacterized protein</fullName>
    </submittedName>
</protein>
<dbReference type="PANTHER" id="PTHR35394">
    <property type="entry name" value="DUF3176 DOMAIN-CONTAINING PROTEIN"/>
    <property type="match status" value="1"/>
</dbReference>
<proteinExistence type="predicted"/>
<comment type="caution">
    <text evidence="2">The sequence shown here is derived from an EMBL/GenBank/DDBJ whole genome shotgun (WGS) entry which is preliminary data.</text>
</comment>
<accession>A0A232LVV0</accession>
<dbReference type="EMBL" id="NPHW01004218">
    <property type="protein sequence ID" value="OXV08273.1"/>
    <property type="molecule type" value="Genomic_DNA"/>
</dbReference>
<evidence type="ECO:0000313" key="3">
    <source>
        <dbReference type="Proteomes" id="UP000243515"/>
    </source>
</evidence>
<dbReference type="Proteomes" id="UP000243515">
    <property type="component" value="Unassembled WGS sequence"/>
</dbReference>
<dbReference type="InterPro" id="IPR021514">
    <property type="entry name" value="DUF3176"/>
</dbReference>
<evidence type="ECO:0000256" key="1">
    <source>
        <dbReference type="SAM" id="Phobius"/>
    </source>
</evidence>
<dbReference type="AlphaFoldDB" id="A0A232LVV0"/>
<name>A0A232LVV0_9EURO</name>
<dbReference type="PANTHER" id="PTHR35394:SF5">
    <property type="entry name" value="DUF3176 DOMAIN-CONTAINING PROTEIN"/>
    <property type="match status" value="1"/>
</dbReference>
<organism evidence="2 3">
    <name type="scientific">Elaphomyces granulatus</name>
    <dbReference type="NCBI Taxonomy" id="519963"/>
    <lineage>
        <taxon>Eukaryota</taxon>
        <taxon>Fungi</taxon>
        <taxon>Dikarya</taxon>
        <taxon>Ascomycota</taxon>
        <taxon>Pezizomycotina</taxon>
        <taxon>Eurotiomycetes</taxon>
        <taxon>Eurotiomycetidae</taxon>
        <taxon>Eurotiales</taxon>
        <taxon>Elaphomycetaceae</taxon>
        <taxon>Elaphomyces</taxon>
    </lineage>
</organism>
<keyword evidence="1" id="KW-1133">Transmembrane helix</keyword>
<dbReference type="OrthoDB" id="5376804at2759"/>
<dbReference type="Pfam" id="PF11374">
    <property type="entry name" value="DUF3176"/>
    <property type="match status" value="1"/>
</dbReference>
<feature type="transmembrane region" description="Helical" evidence="1">
    <location>
        <begin position="431"/>
        <end position="453"/>
    </location>
</feature>
<keyword evidence="3" id="KW-1185">Reference proteome</keyword>
<keyword evidence="1" id="KW-0812">Transmembrane</keyword>
<reference evidence="2 3" key="1">
    <citation type="journal article" date="2015" name="Environ. Microbiol.">
        <title>Metagenome sequence of Elaphomyces granulatus from sporocarp tissue reveals Ascomycota ectomycorrhizal fingerprints of genome expansion and a Proteobacteria-rich microbiome.</title>
        <authorList>
            <person name="Quandt C.A."/>
            <person name="Kohler A."/>
            <person name="Hesse C.N."/>
            <person name="Sharpton T.J."/>
            <person name="Martin F."/>
            <person name="Spatafora J.W."/>
        </authorList>
    </citation>
    <scope>NUCLEOTIDE SEQUENCE [LARGE SCALE GENOMIC DNA]</scope>
    <source>
        <strain evidence="2 3">OSC145934</strain>
    </source>
</reference>
<sequence length="555" mass="61301">MAFLVLYHFDGKPKPDLPFHTTLGPLLSVLGTIARAGISIPLSSGISQIMWTRLRQRSRPLNDIARFDNASRNFLAGLLLCPHILGDFQVLLGVFIGLTTFAIEPCFQAALIYNEASGRSTIQRCESAQWNSSIADTVQAALALEVFLDDYNQPSNDDQILQELNTNCSSGDCSWPPISTLGFCSACANITSSISISCRSDNTSFLGHSCNYTLPNGLMIRDDPPPSYSWFSTTVGDNPTSYSYYQHWDDSFIASLSILRFSVYEEYGKYGLDGQPVPTPSASSLVDPIPMALECIFYWCIMGYNTSVNDGVLYQNITGTWHGGTIVNNSESSELKMSPPRDQWADLGITQQTNFTAPTSVTDNASGAIYMAFATPKNNMTFPPLSNTDFKNYPSLVNYSTSEMTNAFRTACDDLAFGTANNLGLVTTVRWGWFALPAAAVSLTTVFLIWVAASDQTDVWKNSPLALLFYGLTNKDREDRLLVGVAETLSIHKMEEVAKNVRICLVKEGLRVDQKLPDRDAVDRGQKKVEHDQKFANNRIRSSSWPQVLKPTTIL</sequence>
<evidence type="ECO:0000313" key="2">
    <source>
        <dbReference type="EMBL" id="OXV08273.1"/>
    </source>
</evidence>
<keyword evidence="1" id="KW-0472">Membrane</keyword>
<gene>
    <name evidence="2" type="ORF">Egran_03964</name>
</gene>